<feature type="region of interest" description="Disordered" evidence="1">
    <location>
        <begin position="1"/>
        <end position="24"/>
    </location>
</feature>
<accession>A0A4U0RHJ2</accession>
<comment type="caution">
    <text evidence="3">The sequence shown here is derived from an EMBL/GenBank/DDBJ whole genome shotgun (WGS) entry which is preliminary data.</text>
</comment>
<evidence type="ECO:0000259" key="2">
    <source>
        <dbReference type="SMART" id="SM00382"/>
    </source>
</evidence>
<keyword evidence="3" id="KW-0548">Nucleotidyltransferase</keyword>
<dbReference type="GO" id="GO:0003887">
    <property type="term" value="F:DNA-directed DNA polymerase activity"/>
    <property type="evidence" value="ECO:0007669"/>
    <property type="project" value="UniProtKB-EC"/>
</dbReference>
<proteinExistence type="predicted"/>
<name>A0A4U0RHJ2_9RHOB</name>
<dbReference type="EMBL" id="SUNI01000001">
    <property type="protein sequence ID" value="TJZ94190.1"/>
    <property type="molecule type" value="Genomic_DNA"/>
</dbReference>
<dbReference type="PANTHER" id="PTHR11669">
    <property type="entry name" value="REPLICATION FACTOR C / DNA POLYMERASE III GAMMA-TAU SUBUNIT"/>
    <property type="match status" value="1"/>
</dbReference>
<keyword evidence="4" id="KW-1185">Reference proteome</keyword>
<dbReference type="SMART" id="SM00382">
    <property type="entry name" value="AAA"/>
    <property type="match status" value="1"/>
</dbReference>
<dbReference type="Gene3D" id="3.40.50.300">
    <property type="entry name" value="P-loop containing nucleotide triphosphate hydrolases"/>
    <property type="match status" value="1"/>
</dbReference>
<organism evidence="3 4">
    <name type="scientific">Paracoccus gahaiensis</name>
    <dbReference type="NCBI Taxonomy" id="1706839"/>
    <lineage>
        <taxon>Bacteria</taxon>
        <taxon>Pseudomonadati</taxon>
        <taxon>Pseudomonadota</taxon>
        <taxon>Alphaproteobacteria</taxon>
        <taxon>Rhodobacterales</taxon>
        <taxon>Paracoccaceae</taxon>
        <taxon>Paracoccus</taxon>
    </lineage>
</organism>
<protein>
    <submittedName>
        <fullName evidence="3">DNA polymerase III subunit delta</fullName>
        <ecNumber evidence="3">2.7.7.7</ecNumber>
    </submittedName>
</protein>
<evidence type="ECO:0000313" key="4">
    <source>
        <dbReference type="Proteomes" id="UP000309747"/>
    </source>
</evidence>
<reference evidence="3 4" key="1">
    <citation type="submission" date="2019-04" db="EMBL/GenBank/DDBJ databases">
        <authorList>
            <person name="Li J."/>
        </authorList>
    </citation>
    <scope>NUCLEOTIDE SEQUENCE [LARGE SCALE GENOMIC DNA]</scope>
    <source>
        <strain evidence="3 4">KCTC 42687</strain>
    </source>
</reference>
<dbReference type="PANTHER" id="PTHR11669:SF8">
    <property type="entry name" value="DNA POLYMERASE III SUBUNIT DELTA"/>
    <property type="match status" value="1"/>
</dbReference>
<dbReference type="RefSeq" id="WP_136884317.1">
    <property type="nucleotide sequence ID" value="NZ_SUNI01000001.1"/>
</dbReference>
<dbReference type="SUPFAM" id="SSF52540">
    <property type="entry name" value="P-loop containing nucleoside triphosphate hydrolases"/>
    <property type="match status" value="1"/>
</dbReference>
<dbReference type="Proteomes" id="UP000309747">
    <property type="component" value="Unassembled WGS sequence"/>
</dbReference>
<gene>
    <name evidence="3" type="ORF">FA743_02715</name>
</gene>
<dbReference type="GO" id="GO:0009360">
    <property type="term" value="C:DNA polymerase III complex"/>
    <property type="evidence" value="ECO:0007669"/>
    <property type="project" value="TreeGrafter"/>
</dbReference>
<evidence type="ECO:0000313" key="3">
    <source>
        <dbReference type="EMBL" id="TJZ94190.1"/>
    </source>
</evidence>
<keyword evidence="3" id="KW-0808">Transferase</keyword>
<dbReference type="Pfam" id="PF13177">
    <property type="entry name" value="DNA_pol3_delta2"/>
    <property type="match status" value="1"/>
</dbReference>
<dbReference type="EC" id="2.7.7.7" evidence="3"/>
<evidence type="ECO:0000256" key="1">
    <source>
        <dbReference type="SAM" id="MobiDB-lite"/>
    </source>
</evidence>
<dbReference type="InterPro" id="IPR003593">
    <property type="entry name" value="AAA+_ATPase"/>
</dbReference>
<feature type="compositionally biased region" description="Basic and acidic residues" evidence="1">
    <location>
        <begin position="1"/>
        <end position="13"/>
    </location>
</feature>
<feature type="domain" description="AAA+ ATPase" evidence="2">
    <location>
        <begin position="45"/>
        <end position="196"/>
    </location>
</feature>
<dbReference type="AlphaFoldDB" id="A0A4U0RHJ2"/>
<dbReference type="NCBIfam" id="NF005677">
    <property type="entry name" value="PRK07471.1"/>
    <property type="match status" value="1"/>
</dbReference>
<dbReference type="GO" id="GO:0006261">
    <property type="term" value="P:DNA-templated DNA replication"/>
    <property type="evidence" value="ECO:0007669"/>
    <property type="project" value="TreeGrafter"/>
</dbReference>
<sequence length="370" mass="39538">MKTDAPDIPEPDRVPGAPHPRHAPRVIGQDTAIAAFTEAARGGRLHHAWLLTGPRGVGKATLAWAIARWLLAGADSADLSVDREAPEVRRISALSEPRLQLIRRPWDDKAGRLRAEITVDEIRRLLSFFHLSAAEGGRRVAIIDAADDMNTAAANALLKVLEEPPKDALILMIAHQPAGLLPTIRSRCRTLRLTPLAPRQMAGILSDMGIDEDAEALAALSDGSVGEALRLAGQGGLDRYQDLVDLFATLPRMDRLAASRFAEAAAGRAGADGDPFDLTITVLDRFLTRMARAGLMGAPLPQAAKGEGALMARLSPDDRAARIWAEAQARLSARARTGRAVNLDPAALVMDMVLELAQLPPAQAAPPHKG</sequence>
<dbReference type="InterPro" id="IPR027417">
    <property type="entry name" value="P-loop_NTPase"/>
</dbReference>
<dbReference type="InterPro" id="IPR050238">
    <property type="entry name" value="DNA_Rep/Repair_Clamp_Loader"/>
</dbReference>
<dbReference type="OrthoDB" id="9811073at2"/>